<protein>
    <submittedName>
        <fullName evidence="2">DUF5682 family protein</fullName>
    </submittedName>
</protein>
<gene>
    <name evidence="2" type="ORF">GCM10010466_26100</name>
</gene>
<comment type="caution">
    <text evidence="2">The sequence shown here is derived from an EMBL/GenBank/DDBJ whole genome shotgun (WGS) entry which is preliminary data.</text>
</comment>
<dbReference type="Pfam" id="PF18934">
    <property type="entry name" value="DUF5682"/>
    <property type="match status" value="1"/>
</dbReference>
<reference evidence="3" key="1">
    <citation type="journal article" date="2019" name="Int. J. Syst. Evol. Microbiol.">
        <title>The Global Catalogue of Microorganisms (GCM) 10K type strain sequencing project: providing services to taxonomists for standard genome sequencing and annotation.</title>
        <authorList>
            <consortium name="The Broad Institute Genomics Platform"/>
            <consortium name="The Broad Institute Genome Sequencing Center for Infectious Disease"/>
            <person name="Wu L."/>
            <person name="Ma J."/>
        </authorList>
    </citation>
    <scope>NUCLEOTIDE SEQUENCE [LARGE SCALE GENOMIC DNA]</scope>
    <source>
        <strain evidence="3">JCM 9373</strain>
    </source>
</reference>
<dbReference type="InterPro" id="IPR043737">
    <property type="entry name" value="DUF5682"/>
</dbReference>
<feature type="compositionally biased region" description="Gly residues" evidence="1">
    <location>
        <begin position="758"/>
        <end position="768"/>
    </location>
</feature>
<dbReference type="PANTHER" id="PTHR30634:SF14">
    <property type="match status" value="1"/>
</dbReference>
<sequence length="794" mass="83450">MTVHVLGVRHHGPGSARCLRAELARLRPDVVLIEGPPEADGLVGLAADPDLRPPVALLAHVPGEPSRAAFWPFAVFSPEWQAIRHAVEAGVPVRFCDLPAAHSLAARPGEPDAPGAPQDGPAEAGAGPRAPGDAAGGTDGDADGGGEAAGETGGGPGGDEDGGAPAVRTDPIGGLARAAGYDDPERWWEDAVEHRGDTPFAVIAEAMAAVREGHVPEEHEARREAFMRRTIRGAVRDGFERIAVVCGAWHVPALTGTPGKAWGAGLPPAKADDALLRGLPRAKVETTWVPWTYGRLTARSGYGAGVASPGWYHHLFAAPDRPVERWLTEAAAVLRAEDLPVSSAHVIEAVRLAHSLAVLRGRPLAGLAEATEAVRAVLCEGGEAPVELIRRRMVVGDRLGHVPDSTPMVPLQRHLRAEQRRLRLKPEAPERELDLDLRKPLDLERSRLLHRLLLLGVGWGAPRPSRGRGTFRESWTLAWRPEFDIDLIEASAWGTTVPSAATARVRDLAAAAPALPVLTALLERCLPADLPQALPAVLEELSARAALDGDVTHLMAALPALVRAQRYGDVRGTPAAGLAAISDALLTRICVGLGAAAGGLDDDAARDLTGRIDEVHAEIGLLDAGEEAADDRPGTRWLGALRGVCGRSDLHGLIEGRLVRILLDAGDLDTARAERRMSRAMSAGHPPARAAAWIEGFVSGGGLLLVHDARLLGLVDGWLTGLDPEAFVGVLPLLRRTFGAFAAPERRAVGERVRSLGAGAGTGPGDRAGSGEEAVDDERAAAAVRTVLTILGRV</sequence>
<evidence type="ECO:0000256" key="1">
    <source>
        <dbReference type="SAM" id="MobiDB-lite"/>
    </source>
</evidence>
<dbReference type="EMBL" id="BAAAUT010000018">
    <property type="protein sequence ID" value="GAA3134220.1"/>
    <property type="molecule type" value="Genomic_DNA"/>
</dbReference>
<feature type="compositionally biased region" description="Low complexity" evidence="1">
    <location>
        <begin position="112"/>
        <end position="133"/>
    </location>
</feature>
<feature type="compositionally biased region" description="Gly residues" evidence="1">
    <location>
        <begin position="134"/>
        <end position="157"/>
    </location>
</feature>
<dbReference type="RefSeq" id="WP_344859167.1">
    <property type="nucleotide sequence ID" value="NZ_BAAAUT010000018.1"/>
</dbReference>
<dbReference type="InterPro" id="IPR050458">
    <property type="entry name" value="LolB"/>
</dbReference>
<proteinExistence type="predicted"/>
<name>A0ABP6N715_9ACTN</name>
<organism evidence="2 3">
    <name type="scientific">Planomonospora alba</name>
    <dbReference type="NCBI Taxonomy" id="161354"/>
    <lineage>
        <taxon>Bacteria</taxon>
        <taxon>Bacillati</taxon>
        <taxon>Actinomycetota</taxon>
        <taxon>Actinomycetes</taxon>
        <taxon>Streptosporangiales</taxon>
        <taxon>Streptosporangiaceae</taxon>
        <taxon>Planomonospora</taxon>
    </lineage>
</organism>
<dbReference type="Proteomes" id="UP001500320">
    <property type="component" value="Unassembled WGS sequence"/>
</dbReference>
<accession>A0ABP6N715</accession>
<dbReference type="PANTHER" id="PTHR30634">
    <property type="entry name" value="OUTER MEMBRANE LOLAB LIPOPROTEIN INSERTION APPARATUS"/>
    <property type="match status" value="1"/>
</dbReference>
<evidence type="ECO:0000313" key="3">
    <source>
        <dbReference type="Proteomes" id="UP001500320"/>
    </source>
</evidence>
<feature type="region of interest" description="Disordered" evidence="1">
    <location>
        <begin position="753"/>
        <end position="777"/>
    </location>
</feature>
<evidence type="ECO:0000313" key="2">
    <source>
        <dbReference type="EMBL" id="GAA3134220.1"/>
    </source>
</evidence>
<feature type="region of interest" description="Disordered" evidence="1">
    <location>
        <begin position="105"/>
        <end position="181"/>
    </location>
</feature>
<keyword evidence="3" id="KW-1185">Reference proteome</keyword>